<sequence>MIISIRVDERLIHGQVALVWTKEFNTTHIVVANNEAATNNLQQMTLKMATPTGVKLLIKSVEDSKRIFNDPRAKDMRLFVLTSNVKDALEIVKNCEVGSVNVANIGRITNPKEGEERVRLNSSLFADEEELQAIKELIKEDIPAYHQILPSNHKTSLESLIKDI</sequence>
<dbReference type="InterPro" id="IPR036667">
    <property type="entry name" value="PTS_IIB_sorbose-sp_sf"/>
</dbReference>
<dbReference type="InterPro" id="IPR004720">
    <property type="entry name" value="PTS_IIB_sorbose-sp"/>
</dbReference>
<evidence type="ECO:0000313" key="9">
    <source>
        <dbReference type="EMBL" id="TDG73009.1"/>
    </source>
</evidence>
<reference evidence="9 10" key="1">
    <citation type="journal article" date="2019" name="Appl. Microbiol. Biotechnol.">
        <title>Uncovering carbohydrate metabolism through a genotype-phenotype association study of 56 lactic acid bacteria genomes.</title>
        <authorList>
            <person name="Buron-Moles G."/>
            <person name="Chailyan A."/>
            <person name="Dolejs I."/>
            <person name="Forster J."/>
            <person name="Miks M.H."/>
        </authorList>
    </citation>
    <scope>NUCLEOTIDE SEQUENCE [LARGE SCALE GENOMIC DNA]</scope>
    <source>
        <strain evidence="9 10">ATCC 29644</strain>
    </source>
</reference>
<evidence type="ECO:0000256" key="5">
    <source>
        <dbReference type="ARBA" id="ARBA00022679"/>
    </source>
</evidence>
<keyword evidence="5" id="KW-0808">Transferase</keyword>
<dbReference type="OrthoDB" id="9788818at2"/>
<dbReference type="PROSITE" id="PS51101">
    <property type="entry name" value="PTS_EIIB_TYPE_4"/>
    <property type="match status" value="1"/>
</dbReference>
<dbReference type="EMBL" id="PUFN01000012">
    <property type="protein sequence ID" value="TDG73009.1"/>
    <property type="molecule type" value="Genomic_DNA"/>
</dbReference>
<dbReference type="AlphaFoldDB" id="A0A4R5NFW1"/>
<comment type="caution">
    <text evidence="9">The sequence shown here is derived from an EMBL/GenBank/DDBJ whole genome shotgun (WGS) entry which is preliminary data.</text>
</comment>
<comment type="subcellular location">
    <subcellularLocation>
        <location evidence="1">Cytoplasm</location>
    </subcellularLocation>
</comment>
<keyword evidence="10" id="KW-1185">Reference proteome</keyword>
<dbReference type="GO" id="GO:0008982">
    <property type="term" value="F:protein-N(PI)-phosphohistidine-sugar phosphotransferase activity"/>
    <property type="evidence" value="ECO:0007669"/>
    <property type="project" value="InterPro"/>
</dbReference>
<dbReference type="GO" id="GO:0005737">
    <property type="term" value="C:cytoplasm"/>
    <property type="evidence" value="ECO:0007669"/>
    <property type="project" value="UniProtKB-SubCell"/>
</dbReference>
<evidence type="ECO:0000313" key="10">
    <source>
        <dbReference type="Proteomes" id="UP000295257"/>
    </source>
</evidence>
<dbReference type="Pfam" id="PF03830">
    <property type="entry name" value="PTSIIB_sorb"/>
    <property type="match status" value="1"/>
</dbReference>
<evidence type="ECO:0000256" key="4">
    <source>
        <dbReference type="ARBA" id="ARBA00022597"/>
    </source>
</evidence>
<evidence type="ECO:0000256" key="6">
    <source>
        <dbReference type="ARBA" id="ARBA00022683"/>
    </source>
</evidence>
<keyword evidence="3" id="KW-0963">Cytoplasm</keyword>
<dbReference type="Gene3D" id="3.40.35.10">
    <property type="entry name" value="Phosphotransferase system, sorbose subfamily IIB component"/>
    <property type="match status" value="1"/>
</dbReference>
<evidence type="ECO:0000256" key="1">
    <source>
        <dbReference type="ARBA" id="ARBA00004496"/>
    </source>
</evidence>
<keyword evidence="7" id="KW-0418">Kinase</keyword>
<proteinExistence type="predicted"/>
<gene>
    <name evidence="9" type="ORF">C5L30_000396</name>
</gene>
<dbReference type="Proteomes" id="UP000295257">
    <property type="component" value="Unassembled WGS sequence"/>
</dbReference>
<dbReference type="SUPFAM" id="SSF52728">
    <property type="entry name" value="PTS IIb component"/>
    <property type="match status" value="1"/>
</dbReference>
<organism evidence="9 10">
    <name type="scientific">Companilactobacillus farciminis</name>
    <dbReference type="NCBI Taxonomy" id="1612"/>
    <lineage>
        <taxon>Bacteria</taxon>
        <taxon>Bacillati</taxon>
        <taxon>Bacillota</taxon>
        <taxon>Bacilli</taxon>
        <taxon>Lactobacillales</taxon>
        <taxon>Lactobacillaceae</taxon>
        <taxon>Companilactobacillus</taxon>
    </lineage>
</organism>
<evidence type="ECO:0000256" key="7">
    <source>
        <dbReference type="ARBA" id="ARBA00022777"/>
    </source>
</evidence>
<keyword evidence="4" id="KW-0762">Sugar transport</keyword>
<evidence type="ECO:0000256" key="3">
    <source>
        <dbReference type="ARBA" id="ARBA00022490"/>
    </source>
</evidence>
<accession>A0A4R5NFW1</accession>
<evidence type="ECO:0000256" key="2">
    <source>
        <dbReference type="ARBA" id="ARBA00022448"/>
    </source>
</evidence>
<protein>
    <recommendedName>
        <fullName evidence="8">PTS EIIB type-4 domain-containing protein</fullName>
    </recommendedName>
</protein>
<name>A0A4R5NFW1_9LACO</name>
<dbReference type="GO" id="GO:0016301">
    <property type="term" value="F:kinase activity"/>
    <property type="evidence" value="ECO:0007669"/>
    <property type="project" value="UniProtKB-KW"/>
</dbReference>
<dbReference type="RefSeq" id="WP_010019033.1">
    <property type="nucleotide sequence ID" value="NZ_PUFN01000012.1"/>
</dbReference>
<evidence type="ECO:0000259" key="8">
    <source>
        <dbReference type="PROSITE" id="PS51101"/>
    </source>
</evidence>
<feature type="domain" description="PTS EIIB type-4" evidence="8">
    <location>
        <begin position="1"/>
        <end position="164"/>
    </location>
</feature>
<keyword evidence="2" id="KW-0813">Transport</keyword>
<dbReference type="GO" id="GO:0009401">
    <property type="term" value="P:phosphoenolpyruvate-dependent sugar phosphotransferase system"/>
    <property type="evidence" value="ECO:0007669"/>
    <property type="project" value="UniProtKB-KW"/>
</dbReference>
<keyword evidence="6" id="KW-0598">Phosphotransferase system</keyword>